<name>A0ACB8SIT3_9AGAM</name>
<reference evidence="1" key="2">
    <citation type="journal article" date="2022" name="New Phytol.">
        <title>Evolutionary transition to the ectomycorrhizal habit in the genomes of a hyperdiverse lineage of mushroom-forming fungi.</title>
        <authorList>
            <person name="Looney B."/>
            <person name="Miyauchi S."/>
            <person name="Morin E."/>
            <person name="Drula E."/>
            <person name="Courty P.E."/>
            <person name="Kohler A."/>
            <person name="Kuo A."/>
            <person name="LaButti K."/>
            <person name="Pangilinan J."/>
            <person name="Lipzen A."/>
            <person name="Riley R."/>
            <person name="Andreopoulos W."/>
            <person name="He G."/>
            <person name="Johnson J."/>
            <person name="Nolan M."/>
            <person name="Tritt A."/>
            <person name="Barry K.W."/>
            <person name="Grigoriev I.V."/>
            <person name="Nagy L.G."/>
            <person name="Hibbett D."/>
            <person name="Henrissat B."/>
            <person name="Matheny P.B."/>
            <person name="Labbe J."/>
            <person name="Martin F.M."/>
        </authorList>
    </citation>
    <scope>NUCLEOTIDE SEQUENCE</scope>
    <source>
        <strain evidence="1">HHB10654</strain>
    </source>
</reference>
<sequence>MSDTSDHTPEIMDAAAPFNDHRADVILRSHDYMDFRVHKLFLSMASPVFNDILSNLQPAAISGAAMRNSDLVRDGRPVVKVTEDAKILDLVLRLCYPGVFPGLTEMDAIRGVLEACRKYAIEGADRTLAEVFAGMVDRDALGAFGLAIECGMEEVAGKAAFALLKMSLSTLVHTPLPCTVSGEQYRLLVQYHIDCGVAADGAVQRRESLDALADASPDLISKHQLCPKCFQSDMHYYYAPTYVQDYLHRIGMHLRVWPSAEQVLPLYDGELRIARAACLNCRKERSSGLAALKARLAIEVNAAVASVPVPKFL</sequence>
<accession>A0ACB8SIT3</accession>
<organism evidence="1 2">
    <name type="scientific">Artomyces pyxidatus</name>
    <dbReference type="NCBI Taxonomy" id="48021"/>
    <lineage>
        <taxon>Eukaryota</taxon>
        <taxon>Fungi</taxon>
        <taxon>Dikarya</taxon>
        <taxon>Basidiomycota</taxon>
        <taxon>Agaricomycotina</taxon>
        <taxon>Agaricomycetes</taxon>
        <taxon>Russulales</taxon>
        <taxon>Auriscalpiaceae</taxon>
        <taxon>Artomyces</taxon>
    </lineage>
</organism>
<evidence type="ECO:0000313" key="1">
    <source>
        <dbReference type="EMBL" id="KAI0056142.1"/>
    </source>
</evidence>
<evidence type="ECO:0000313" key="2">
    <source>
        <dbReference type="Proteomes" id="UP000814140"/>
    </source>
</evidence>
<dbReference type="EMBL" id="MU277270">
    <property type="protein sequence ID" value="KAI0056142.1"/>
    <property type="molecule type" value="Genomic_DNA"/>
</dbReference>
<keyword evidence="2" id="KW-1185">Reference proteome</keyword>
<protein>
    <submittedName>
        <fullName evidence="1">Uncharacterized protein</fullName>
    </submittedName>
</protein>
<reference evidence="1" key="1">
    <citation type="submission" date="2021-03" db="EMBL/GenBank/DDBJ databases">
        <authorList>
            <consortium name="DOE Joint Genome Institute"/>
            <person name="Ahrendt S."/>
            <person name="Looney B.P."/>
            <person name="Miyauchi S."/>
            <person name="Morin E."/>
            <person name="Drula E."/>
            <person name="Courty P.E."/>
            <person name="Chicoki N."/>
            <person name="Fauchery L."/>
            <person name="Kohler A."/>
            <person name="Kuo A."/>
            <person name="Labutti K."/>
            <person name="Pangilinan J."/>
            <person name="Lipzen A."/>
            <person name="Riley R."/>
            <person name="Andreopoulos W."/>
            <person name="He G."/>
            <person name="Johnson J."/>
            <person name="Barry K.W."/>
            <person name="Grigoriev I.V."/>
            <person name="Nagy L."/>
            <person name="Hibbett D."/>
            <person name="Henrissat B."/>
            <person name="Matheny P.B."/>
            <person name="Labbe J."/>
            <person name="Martin F."/>
        </authorList>
    </citation>
    <scope>NUCLEOTIDE SEQUENCE</scope>
    <source>
        <strain evidence="1">HHB10654</strain>
    </source>
</reference>
<comment type="caution">
    <text evidence="1">The sequence shown here is derived from an EMBL/GenBank/DDBJ whole genome shotgun (WGS) entry which is preliminary data.</text>
</comment>
<dbReference type="Proteomes" id="UP000814140">
    <property type="component" value="Unassembled WGS sequence"/>
</dbReference>
<proteinExistence type="predicted"/>
<gene>
    <name evidence="1" type="ORF">BV25DRAFT_1921216</name>
</gene>